<proteinExistence type="predicted"/>
<keyword evidence="1" id="KW-0472">Membrane</keyword>
<evidence type="ECO:0000256" key="1">
    <source>
        <dbReference type="SAM" id="Phobius"/>
    </source>
</evidence>
<gene>
    <name evidence="2" type="ORF">ACFSY7_08205</name>
</gene>
<dbReference type="EMBL" id="JBHUOR010000041">
    <property type="protein sequence ID" value="MFD2868479.1"/>
    <property type="molecule type" value="Genomic_DNA"/>
</dbReference>
<keyword evidence="3" id="KW-1185">Reference proteome</keyword>
<dbReference type="Proteomes" id="UP001597568">
    <property type="component" value="Unassembled WGS sequence"/>
</dbReference>
<evidence type="ECO:0000313" key="3">
    <source>
        <dbReference type="Proteomes" id="UP001597568"/>
    </source>
</evidence>
<evidence type="ECO:0000313" key="2">
    <source>
        <dbReference type="EMBL" id="MFD2868479.1"/>
    </source>
</evidence>
<keyword evidence="1" id="KW-1133">Transmembrane helix</keyword>
<feature type="transmembrane region" description="Helical" evidence="1">
    <location>
        <begin position="5"/>
        <end position="22"/>
    </location>
</feature>
<feature type="transmembrane region" description="Helical" evidence="1">
    <location>
        <begin position="28"/>
        <end position="44"/>
    </location>
</feature>
<comment type="caution">
    <text evidence="2">The sequence shown here is derived from an EMBL/GenBank/DDBJ whole genome shotgun (WGS) entry which is preliminary data.</text>
</comment>
<dbReference type="RefSeq" id="WP_380147533.1">
    <property type="nucleotide sequence ID" value="NZ_JBHUOR010000041.1"/>
</dbReference>
<keyword evidence="1" id="KW-0812">Transmembrane</keyword>
<reference evidence="3" key="1">
    <citation type="journal article" date="2019" name="Int. J. Syst. Evol. Microbiol.">
        <title>The Global Catalogue of Microorganisms (GCM) 10K type strain sequencing project: providing services to taxonomists for standard genome sequencing and annotation.</title>
        <authorList>
            <consortium name="The Broad Institute Genomics Platform"/>
            <consortium name="The Broad Institute Genome Sequencing Center for Infectious Disease"/>
            <person name="Wu L."/>
            <person name="Ma J."/>
        </authorList>
    </citation>
    <scope>NUCLEOTIDE SEQUENCE [LARGE SCALE GENOMIC DNA]</scope>
    <source>
        <strain evidence="3">KCTC 33522</strain>
    </source>
</reference>
<accession>A0ABW5XZH5</accession>
<organism evidence="2 3">
    <name type="scientific">Kurthia populi</name>
    <dbReference type="NCBI Taxonomy" id="1562132"/>
    <lineage>
        <taxon>Bacteria</taxon>
        <taxon>Bacillati</taxon>
        <taxon>Bacillota</taxon>
        <taxon>Bacilli</taxon>
        <taxon>Bacillales</taxon>
        <taxon>Caryophanaceae</taxon>
        <taxon>Kurthia</taxon>
    </lineage>
</organism>
<protein>
    <submittedName>
        <fullName evidence="2">Uncharacterized protein</fullName>
    </submittedName>
</protein>
<name>A0ABW5XZH5_9BACL</name>
<sequence>MKDFVFVMFVGTAVITLTMMIQQQPVPIWFSAIGITLMVFNLTLNRKGEKKK</sequence>